<sequence length="204" mass="22211">MLEEELCRRVESMLGVSLSDVALASLKKAALLGLPIGFAKRGGRAVEVSYGERRAVFRVAVARGFSSESVVCLRLYVADCGRVAVVTDRGEVRVEVEHIPGYLSSPGELYNGAVADVWTIRFREVLRGALVPVPRSALPPYVEEAAEQKLGDLAHHLEAFHLPSTGDYALGVGGIYPLWVGWRGLMVSVSEVALRELVEKEHGR</sequence>
<comment type="caution">
    <text evidence="1">The sequence shown here is derived from an EMBL/GenBank/DDBJ whole genome shotgun (WGS) entry which is preliminary data.</text>
</comment>
<dbReference type="AlphaFoldDB" id="A0A7C3WUM1"/>
<name>A0A7C3WUM1_THEPE</name>
<evidence type="ECO:0000313" key="1">
    <source>
        <dbReference type="EMBL" id="HGB24527.1"/>
    </source>
</evidence>
<proteinExistence type="predicted"/>
<protein>
    <submittedName>
        <fullName evidence="1">Uncharacterized protein</fullName>
    </submittedName>
</protein>
<accession>A0A7C3WUM1</accession>
<gene>
    <name evidence="1" type="ORF">ENV88_00415</name>
</gene>
<organism evidence="1">
    <name type="scientific">Thermofilum pendens</name>
    <dbReference type="NCBI Taxonomy" id="2269"/>
    <lineage>
        <taxon>Archaea</taxon>
        <taxon>Thermoproteota</taxon>
        <taxon>Thermoprotei</taxon>
        <taxon>Thermofilales</taxon>
        <taxon>Thermofilaceae</taxon>
        <taxon>Thermofilum</taxon>
    </lineage>
</organism>
<reference evidence="1" key="1">
    <citation type="journal article" date="2020" name="mSystems">
        <title>Genome- and Community-Level Interaction Insights into Carbon Utilization and Element Cycling Functions of Hydrothermarchaeota in Hydrothermal Sediment.</title>
        <authorList>
            <person name="Zhou Z."/>
            <person name="Liu Y."/>
            <person name="Xu W."/>
            <person name="Pan J."/>
            <person name="Luo Z.H."/>
            <person name="Li M."/>
        </authorList>
    </citation>
    <scope>NUCLEOTIDE SEQUENCE [LARGE SCALE GENOMIC DNA]</scope>
    <source>
        <strain evidence="1">SpSt-8</strain>
    </source>
</reference>
<dbReference type="EMBL" id="DTIB01000014">
    <property type="protein sequence ID" value="HGB24527.1"/>
    <property type="molecule type" value="Genomic_DNA"/>
</dbReference>